<evidence type="ECO:0000313" key="1">
    <source>
        <dbReference type="EMBL" id="EKN68669.1"/>
    </source>
</evidence>
<evidence type="ECO:0000313" key="2">
    <source>
        <dbReference type="Proteomes" id="UP000006315"/>
    </source>
</evidence>
<name>K6DK31_SCHAZ</name>
<dbReference type="PATRIC" id="fig|1131731.3.peg.697"/>
<dbReference type="Gene3D" id="3.10.450.50">
    <property type="match status" value="1"/>
</dbReference>
<dbReference type="EMBL" id="AJLR01000037">
    <property type="protein sequence ID" value="EKN68669.1"/>
    <property type="molecule type" value="Genomic_DNA"/>
</dbReference>
<comment type="caution">
    <text evidence="1">The sequence shown here is derived from an EMBL/GenBank/DDBJ whole genome shotgun (WGS) entry which is preliminary data.</text>
</comment>
<dbReference type="RefSeq" id="WP_003329845.1">
    <property type="nucleotide sequence ID" value="NZ_AJLR01000037.1"/>
</dbReference>
<protein>
    <recommendedName>
        <fullName evidence="3">Nuclear transport factor 2 family protein</fullName>
    </recommendedName>
</protein>
<reference evidence="1 2" key="1">
    <citation type="journal article" date="2012" name="Front. Microbiol.">
        <title>Redundancy and modularity in membrane-associated dissimilatory nitrate reduction in Bacillus.</title>
        <authorList>
            <person name="Heylen K."/>
            <person name="Keltjens J."/>
        </authorList>
    </citation>
    <scope>NUCLEOTIDE SEQUENCE [LARGE SCALE GENOMIC DNA]</scope>
    <source>
        <strain evidence="1 2">LMG 9581</strain>
    </source>
</reference>
<keyword evidence="2" id="KW-1185">Reference proteome</keyword>
<proteinExistence type="predicted"/>
<dbReference type="Proteomes" id="UP000006315">
    <property type="component" value="Unassembled WGS sequence"/>
</dbReference>
<dbReference type="STRING" id="1131731.BAZO_03400"/>
<accession>K6DK31</accession>
<sequence length="149" mass="16799">MNSSPNEMKLIIPKGCDNAPRKQIVIDFTVAILKQQNEIIKEYADESIIWYQLKDNKKIEGQCSLITILQDENKNIIDCLEIYQVITHGKFASINGVISLANGTKIDFCDVYMFSNTARSGKVKEIKSYRLGRRVGNSDPLSGNREGNL</sequence>
<evidence type="ECO:0008006" key="3">
    <source>
        <dbReference type="Google" id="ProtNLM"/>
    </source>
</evidence>
<gene>
    <name evidence="1" type="ORF">BAZO_03400</name>
</gene>
<organism evidence="1 2">
    <name type="scientific">Schinkia azotoformans LMG 9581</name>
    <dbReference type="NCBI Taxonomy" id="1131731"/>
    <lineage>
        <taxon>Bacteria</taxon>
        <taxon>Bacillati</taxon>
        <taxon>Bacillota</taxon>
        <taxon>Bacilli</taxon>
        <taxon>Bacillales</taxon>
        <taxon>Bacillaceae</taxon>
        <taxon>Calidifontibacillus/Schinkia group</taxon>
        <taxon>Schinkia</taxon>
    </lineage>
</organism>
<dbReference type="AlphaFoldDB" id="K6DK31"/>